<organism evidence="1 2">
    <name type="scientific">Nocardiopsis exhalans</name>
    <dbReference type="NCBI Taxonomy" id="163604"/>
    <lineage>
        <taxon>Bacteria</taxon>
        <taxon>Bacillati</taxon>
        <taxon>Actinomycetota</taxon>
        <taxon>Actinomycetes</taxon>
        <taxon>Streptosporangiales</taxon>
        <taxon>Nocardiopsidaceae</taxon>
        <taxon>Nocardiopsis</taxon>
    </lineage>
</organism>
<evidence type="ECO:0000313" key="1">
    <source>
        <dbReference type="EMBL" id="USY21102.1"/>
    </source>
</evidence>
<accession>A0ABY5DD96</accession>
<proteinExistence type="predicted"/>
<dbReference type="RefSeq" id="WP_254420054.1">
    <property type="nucleotide sequence ID" value="NZ_BAAAJB010000010.1"/>
</dbReference>
<keyword evidence="2" id="KW-1185">Reference proteome</keyword>
<reference evidence="1" key="1">
    <citation type="submission" date="2022-06" db="EMBL/GenBank/DDBJ databases">
        <authorList>
            <person name="Ping M."/>
        </authorList>
    </citation>
    <scope>NUCLEOTIDE SEQUENCE</scope>
    <source>
        <strain evidence="1">JCM11759T</strain>
    </source>
</reference>
<dbReference type="EMBL" id="CP099837">
    <property type="protein sequence ID" value="USY21102.1"/>
    <property type="molecule type" value="Genomic_DNA"/>
</dbReference>
<sequence length="388" mass="43024">MSFYRYQFCDLVTDRPIAELDLGGVRFDRRICQAGAFSGSVPVTSPEVADKVAKVAGRRDNDLTSGPGRTVVHVWRGDRIWGTYLIWSAEPKADAQGRVTVDLNGASLESYLHHREIRSDTSFAGVDQLRIARTLVQRMEASRPIGLVPADARNSGVTRDAVYLASEALTYGDALEDLSSHEEGPEWMVRTVVRGGERIREFVVAQRLGSTQTEHVFTQPGNVLGWSYPADATDTATSWQARGDAPETDPEEEAEQVLSRIWADPRFAENGWPLLDRTVDAPGVTDRDTLDDHARWWARRSSGAVRFPQVTVRLDEQSTFTPDHLGDRARLTLVNDWFPLVNGRPTFSNSWRVIGVEITPATRGQGQDTATLIFEEPTDTAPGTEGTD</sequence>
<name>A0ABY5DD96_9ACTN</name>
<dbReference type="Proteomes" id="UP001055940">
    <property type="component" value="Chromosome"/>
</dbReference>
<gene>
    <name evidence="1" type="ORF">NE857_05530</name>
</gene>
<protein>
    <submittedName>
        <fullName evidence="1">Uncharacterized protein</fullName>
    </submittedName>
</protein>
<evidence type="ECO:0000313" key="2">
    <source>
        <dbReference type="Proteomes" id="UP001055940"/>
    </source>
</evidence>